<keyword evidence="3" id="KW-1185">Reference proteome</keyword>
<evidence type="ECO:0000256" key="1">
    <source>
        <dbReference type="SAM" id="Phobius"/>
    </source>
</evidence>
<dbReference type="OrthoDB" id="9794212at2"/>
<comment type="caution">
    <text evidence="2">The sequence shown here is derived from an EMBL/GenBank/DDBJ whole genome shotgun (WGS) entry which is preliminary data.</text>
</comment>
<keyword evidence="1" id="KW-0472">Membrane</keyword>
<dbReference type="Proteomes" id="UP000286598">
    <property type="component" value="Unassembled WGS sequence"/>
</dbReference>
<evidence type="ECO:0000313" key="2">
    <source>
        <dbReference type="EMBL" id="RHK51274.1"/>
    </source>
</evidence>
<dbReference type="InterPro" id="IPR023214">
    <property type="entry name" value="HAD_sf"/>
</dbReference>
<name>A0A3R6MMB5_9BACT</name>
<keyword evidence="1" id="KW-1133">Transmembrane helix</keyword>
<gene>
    <name evidence="2" type="ORF">DW060_05115</name>
</gene>
<accession>A0A3R6MMB5</accession>
<reference evidence="2 3" key="1">
    <citation type="submission" date="2018-08" db="EMBL/GenBank/DDBJ databases">
        <title>A genome reference for cultivated species of the human gut microbiota.</title>
        <authorList>
            <person name="Zou Y."/>
            <person name="Xue W."/>
            <person name="Luo G."/>
        </authorList>
    </citation>
    <scope>NUCLEOTIDE SEQUENCE [LARGE SCALE GENOMIC DNA]</scope>
    <source>
        <strain evidence="2 3">AF42-9</strain>
    </source>
</reference>
<dbReference type="Pfam" id="PF12710">
    <property type="entry name" value="HAD"/>
    <property type="match status" value="1"/>
</dbReference>
<evidence type="ECO:0000313" key="3">
    <source>
        <dbReference type="Proteomes" id="UP000286598"/>
    </source>
</evidence>
<dbReference type="EMBL" id="QRNO01000018">
    <property type="protein sequence ID" value="RHK51274.1"/>
    <property type="molecule type" value="Genomic_DNA"/>
</dbReference>
<dbReference type="GO" id="GO:0016787">
    <property type="term" value="F:hydrolase activity"/>
    <property type="evidence" value="ECO:0007669"/>
    <property type="project" value="UniProtKB-KW"/>
</dbReference>
<dbReference type="AlphaFoldDB" id="A0A3R6MMB5"/>
<dbReference type="Gene3D" id="1.20.1440.100">
    <property type="entry name" value="SG protein - dephosphorylation function"/>
    <property type="match status" value="1"/>
</dbReference>
<keyword evidence="1" id="KW-0812">Transmembrane</keyword>
<dbReference type="Gene3D" id="3.40.50.1000">
    <property type="entry name" value="HAD superfamily/HAD-like"/>
    <property type="match status" value="1"/>
</dbReference>
<proteinExistence type="predicted"/>
<protein>
    <submittedName>
        <fullName evidence="2">Haloacid dehalogenase-like hydrolase</fullName>
    </submittedName>
</protein>
<dbReference type="NCBIfam" id="TIGR01488">
    <property type="entry name" value="HAD-SF-IB"/>
    <property type="match status" value="1"/>
</dbReference>
<feature type="transmembrane region" description="Helical" evidence="1">
    <location>
        <begin position="22"/>
        <end position="45"/>
    </location>
</feature>
<dbReference type="InterPro" id="IPR036412">
    <property type="entry name" value="HAD-like_sf"/>
</dbReference>
<organism evidence="2 3">
    <name type="scientific">Leyella stercorea</name>
    <dbReference type="NCBI Taxonomy" id="363265"/>
    <lineage>
        <taxon>Bacteria</taxon>
        <taxon>Pseudomonadati</taxon>
        <taxon>Bacteroidota</taxon>
        <taxon>Bacteroidia</taxon>
        <taxon>Bacteroidales</taxon>
        <taxon>Prevotellaceae</taxon>
        <taxon>Leyella</taxon>
    </lineage>
</organism>
<sequence>MKRLYAFDFDGTLTTADTLLVFIRYACGTWRFIVGFLLHSPLLVLMKLKLYPNYRAKQRIFAWYFRGMELKTFDALCRQFAERNACLIRPKAKALLERLFSEGESVCVVSASIDNWVRPFFTNMATNSRSNFCVLGTQVETDNNELLTGRFLTNNCYGAEKVERLCKQYPDLTVHRNDYVIEAFGDSRGDKELLSFADKAHFKPFR</sequence>
<keyword evidence="2" id="KW-0378">Hydrolase</keyword>
<dbReference type="SUPFAM" id="SSF56784">
    <property type="entry name" value="HAD-like"/>
    <property type="match status" value="1"/>
</dbReference>